<sequence length="50" mass="6003">MKVDDFIEDLNALCEQYWDKYLVHRTTKINEKTHENGVVILFDDDTKETK</sequence>
<dbReference type="AlphaFoldDB" id="A0A0F9HXK3"/>
<gene>
    <name evidence="1" type="ORF">LCGC14_1650820</name>
</gene>
<comment type="caution">
    <text evidence="1">The sequence shown here is derived from an EMBL/GenBank/DDBJ whole genome shotgun (WGS) entry which is preliminary data.</text>
</comment>
<proteinExistence type="predicted"/>
<name>A0A0F9HXK3_9ZZZZ</name>
<protein>
    <submittedName>
        <fullName evidence="1">Uncharacterized protein</fullName>
    </submittedName>
</protein>
<reference evidence="1" key="1">
    <citation type="journal article" date="2015" name="Nature">
        <title>Complex archaea that bridge the gap between prokaryotes and eukaryotes.</title>
        <authorList>
            <person name="Spang A."/>
            <person name="Saw J.H."/>
            <person name="Jorgensen S.L."/>
            <person name="Zaremba-Niedzwiedzka K."/>
            <person name="Martijn J."/>
            <person name="Lind A.E."/>
            <person name="van Eijk R."/>
            <person name="Schleper C."/>
            <person name="Guy L."/>
            <person name="Ettema T.J."/>
        </authorList>
    </citation>
    <scope>NUCLEOTIDE SEQUENCE</scope>
</reference>
<organism evidence="1">
    <name type="scientific">marine sediment metagenome</name>
    <dbReference type="NCBI Taxonomy" id="412755"/>
    <lineage>
        <taxon>unclassified sequences</taxon>
        <taxon>metagenomes</taxon>
        <taxon>ecological metagenomes</taxon>
    </lineage>
</organism>
<evidence type="ECO:0000313" key="1">
    <source>
        <dbReference type="EMBL" id="KKM19907.1"/>
    </source>
</evidence>
<accession>A0A0F9HXK3</accession>
<dbReference type="EMBL" id="LAZR01013880">
    <property type="protein sequence ID" value="KKM19907.1"/>
    <property type="molecule type" value="Genomic_DNA"/>
</dbReference>